<comment type="similarity">
    <text evidence="1 3">Belongs to the type-B carboxylesterase/lipase family.</text>
</comment>
<dbReference type="InterPro" id="IPR002018">
    <property type="entry name" value="CarbesteraseB"/>
</dbReference>
<accession>A0ABS5KHG6</accession>
<sequence length="514" mass="53636">MSEQPRARTAEGLVEGRRHGDHTVFRGIPYAQPPVGPLRFQAPVPMDGWSGTRQAVEFGPVVPQAGPTAESSAGDDWLTLNVSTPAIGAAGLPVLVWIHGGAYIAGASSDPMYDPAGLTSAGLVVVSINYRMAAEGFVQLDGAPANRGFLDQIAALEWVRRNIAAFGGDPDRVTVAGQSAGAGSIAALLAMRQARGLFHRAIAHSVPGLLATPALAKDVAAALADRVGAAPDAEALSRIDPRRLADELTALGAELPGRRRSWGRLSQIGVAVCPVLDGVVLTETPWRALAGGRAEGIELIVGHTRDEFRLFSVMMGRLGTFTEDDARLALDLFAPEGDGADAYRAAYPHATPEELVEAVYSDALFRMPSLRLAQANQAAGGTSFLFELQLTAPAAGGILGACHSLDVPLAFGTLDSPSGRQLFGDQPGPEIVAVSRELQQGWARFTTSGDPGWPAYEPEPGRQLTRVVDIASVTSPYPEARSREIWAGHDPAPLDLADPAAAADAAVATAAGIG</sequence>
<name>A0ABS5KHG6_9ACTN</name>
<dbReference type="RefSeq" id="WP_212007362.1">
    <property type="nucleotide sequence ID" value="NZ_JAAFYZ010000005.1"/>
</dbReference>
<dbReference type="Proteomes" id="UP000730482">
    <property type="component" value="Unassembled WGS sequence"/>
</dbReference>
<evidence type="ECO:0000256" key="3">
    <source>
        <dbReference type="RuleBase" id="RU361235"/>
    </source>
</evidence>
<feature type="domain" description="Carboxylesterase type B" evidence="4">
    <location>
        <begin position="4"/>
        <end position="452"/>
    </location>
</feature>
<comment type="caution">
    <text evidence="5">The sequence shown here is derived from an EMBL/GenBank/DDBJ whole genome shotgun (WGS) entry which is preliminary data.</text>
</comment>
<dbReference type="EMBL" id="JAAFYZ010000005">
    <property type="protein sequence ID" value="MBS2545699.1"/>
    <property type="molecule type" value="Genomic_DNA"/>
</dbReference>
<dbReference type="Pfam" id="PF00135">
    <property type="entry name" value="COesterase"/>
    <property type="match status" value="1"/>
</dbReference>
<dbReference type="InterPro" id="IPR050309">
    <property type="entry name" value="Type-B_Carboxylest/Lipase"/>
</dbReference>
<gene>
    <name evidence="5" type="ORF">KGQ19_02335</name>
</gene>
<evidence type="ECO:0000259" key="4">
    <source>
        <dbReference type="Pfam" id="PF00135"/>
    </source>
</evidence>
<dbReference type="SUPFAM" id="SSF53474">
    <property type="entry name" value="alpha/beta-Hydrolases"/>
    <property type="match status" value="1"/>
</dbReference>
<dbReference type="PANTHER" id="PTHR11559">
    <property type="entry name" value="CARBOXYLESTERASE"/>
    <property type="match status" value="1"/>
</dbReference>
<dbReference type="Gene3D" id="3.40.50.1820">
    <property type="entry name" value="alpha/beta hydrolase"/>
    <property type="match status" value="1"/>
</dbReference>
<dbReference type="PROSITE" id="PS00122">
    <property type="entry name" value="CARBOXYLESTERASE_B_1"/>
    <property type="match status" value="1"/>
</dbReference>
<protein>
    <recommendedName>
        <fullName evidence="3">Carboxylic ester hydrolase</fullName>
        <ecNumber evidence="3">3.1.1.-</ecNumber>
    </recommendedName>
</protein>
<dbReference type="InterPro" id="IPR029058">
    <property type="entry name" value="AB_hydrolase_fold"/>
</dbReference>
<proteinExistence type="inferred from homology"/>
<dbReference type="InterPro" id="IPR019826">
    <property type="entry name" value="Carboxylesterase_B_AS"/>
</dbReference>
<keyword evidence="6" id="KW-1185">Reference proteome</keyword>
<evidence type="ECO:0000313" key="6">
    <source>
        <dbReference type="Proteomes" id="UP000730482"/>
    </source>
</evidence>
<reference evidence="5 6" key="1">
    <citation type="submission" date="2020-02" db="EMBL/GenBank/DDBJ databases">
        <title>Acidophilic actinobacteria isolated from forest soil.</title>
        <authorList>
            <person name="Golinska P."/>
        </authorList>
    </citation>
    <scope>NUCLEOTIDE SEQUENCE [LARGE SCALE GENOMIC DNA]</scope>
    <source>
        <strain evidence="5 6">NL8</strain>
    </source>
</reference>
<evidence type="ECO:0000256" key="1">
    <source>
        <dbReference type="ARBA" id="ARBA00005964"/>
    </source>
</evidence>
<dbReference type="EC" id="3.1.1.-" evidence="3"/>
<keyword evidence="2 3" id="KW-0378">Hydrolase</keyword>
<organism evidence="5 6">
    <name type="scientific">Catenulispora pinistramenti</name>
    <dbReference type="NCBI Taxonomy" id="2705254"/>
    <lineage>
        <taxon>Bacteria</taxon>
        <taxon>Bacillati</taxon>
        <taxon>Actinomycetota</taxon>
        <taxon>Actinomycetes</taxon>
        <taxon>Catenulisporales</taxon>
        <taxon>Catenulisporaceae</taxon>
        <taxon>Catenulispora</taxon>
    </lineage>
</organism>
<evidence type="ECO:0000256" key="2">
    <source>
        <dbReference type="ARBA" id="ARBA00022801"/>
    </source>
</evidence>
<evidence type="ECO:0000313" key="5">
    <source>
        <dbReference type="EMBL" id="MBS2545699.1"/>
    </source>
</evidence>